<organism evidence="1 2">
    <name type="scientific">Halorussus caseinilyticus</name>
    <dbReference type="NCBI Taxonomy" id="3034025"/>
    <lineage>
        <taxon>Archaea</taxon>
        <taxon>Methanobacteriati</taxon>
        <taxon>Methanobacteriota</taxon>
        <taxon>Stenosarchaea group</taxon>
        <taxon>Halobacteria</taxon>
        <taxon>Halobacteriales</taxon>
        <taxon>Haladaptataceae</taxon>
        <taxon>Halorussus</taxon>
    </lineage>
</organism>
<keyword evidence="1" id="KW-0808">Transferase</keyword>
<dbReference type="EMBL" id="JBHSZH010000005">
    <property type="protein sequence ID" value="MFC7081416.1"/>
    <property type="molecule type" value="Genomic_DNA"/>
</dbReference>
<evidence type="ECO:0000313" key="2">
    <source>
        <dbReference type="Proteomes" id="UP001596407"/>
    </source>
</evidence>
<dbReference type="GeneID" id="79301831"/>
<dbReference type="PANTHER" id="PTHR12526:SF627">
    <property type="entry name" value="D-RHAMNOSYLTRANSFERASE WBPZ"/>
    <property type="match status" value="1"/>
</dbReference>
<keyword evidence="1" id="KW-0328">Glycosyltransferase</keyword>
<dbReference type="Pfam" id="PF13692">
    <property type="entry name" value="Glyco_trans_1_4"/>
    <property type="match status" value="1"/>
</dbReference>
<sequence length="377" mass="39955">MNQSPRVGWVYPAFGHPAHDEDDAAYGHPAHRGFQDAIGADPLLFSPVSVGPLSGTLVEDAVAAVRSSFPERDVYVLENADAVYAAPVIKSAHPDAVVVLLAAHNVFGLESYDFAADPLPKALARRADRYLDATVVRALVRRYVDGSLAVSSFVADHVRSFAPETPVRPVHPYVQPDVADRLDEATPDLGANRAITVCEARDHKGVDLLVEAWPAVRGRVPDATLHVVGTGHPDEYESTPGVTVHGYVEDLTAELAASSLYVHPARVDAFGVSVTEAMRAGVVPLVTETTGSFPVVGDIADDLVVEPNPAALAAGISGYFEREVVARERLSARARDLAAPFDAETQQDEFVAAFEELLAAIDGASDRNGARDGGGSA</sequence>
<dbReference type="RefSeq" id="WP_276280666.1">
    <property type="nucleotide sequence ID" value="NZ_CP119809.1"/>
</dbReference>
<dbReference type="AlphaFoldDB" id="A0ABD5WLL8"/>
<dbReference type="PANTHER" id="PTHR12526">
    <property type="entry name" value="GLYCOSYLTRANSFERASE"/>
    <property type="match status" value="1"/>
</dbReference>
<dbReference type="EC" id="2.4.-.-" evidence="1"/>
<proteinExistence type="predicted"/>
<dbReference type="Gene3D" id="3.40.50.2000">
    <property type="entry name" value="Glycogen Phosphorylase B"/>
    <property type="match status" value="2"/>
</dbReference>
<evidence type="ECO:0000313" key="1">
    <source>
        <dbReference type="EMBL" id="MFC7081416.1"/>
    </source>
</evidence>
<comment type="caution">
    <text evidence="1">The sequence shown here is derived from an EMBL/GenBank/DDBJ whole genome shotgun (WGS) entry which is preliminary data.</text>
</comment>
<dbReference type="CDD" id="cd03801">
    <property type="entry name" value="GT4_PimA-like"/>
    <property type="match status" value="1"/>
</dbReference>
<dbReference type="GO" id="GO:0016757">
    <property type="term" value="F:glycosyltransferase activity"/>
    <property type="evidence" value="ECO:0007669"/>
    <property type="project" value="UniProtKB-KW"/>
</dbReference>
<gene>
    <name evidence="1" type="ORF">ACFQJ6_16165</name>
</gene>
<name>A0ABD5WLL8_9EURY</name>
<dbReference type="Proteomes" id="UP001596407">
    <property type="component" value="Unassembled WGS sequence"/>
</dbReference>
<reference evidence="1 2" key="1">
    <citation type="journal article" date="2019" name="Int. J. Syst. Evol. Microbiol.">
        <title>The Global Catalogue of Microorganisms (GCM) 10K type strain sequencing project: providing services to taxonomists for standard genome sequencing and annotation.</title>
        <authorList>
            <consortium name="The Broad Institute Genomics Platform"/>
            <consortium name="The Broad Institute Genome Sequencing Center for Infectious Disease"/>
            <person name="Wu L."/>
            <person name="Ma J."/>
        </authorList>
    </citation>
    <scope>NUCLEOTIDE SEQUENCE [LARGE SCALE GENOMIC DNA]</scope>
    <source>
        <strain evidence="1 2">DT72</strain>
    </source>
</reference>
<accession>A0ABD5WLL8</accession>
<protein>
    <submittedName>
        <fullName evidence="1">Glycosyltransferase family 4 protein</fullName>
        <ecNumber evidence="1">2.4.-.-</ecNumber>
    </submittedName>
</protein>
<dbReference type="SUPFAM" id="SSF53756">
    <property type="entry name" value="UDP-Glycosyltransferase/glycogen phosphorylase"/>
    <property type="match status" value="1"/>
</dbReference>
<keyword evidence="2" id="KW-1185">Reference proteome</keyword>